<evidence type="ECO:0000313" key="1">
    <source>
        <dbReference type="EMBL" id="GLH72052.1"/>
    </source>
</evidence>
<reference evidence="1 2" key="1">
    <citation type="journal article" date="2023" name="Antonie Van Leeuwenhoek">
        <title>Mesoterricola silvestris gen. nov., sp. nov., Mesoterricola sediminis sp. nov., Geothrix oryzae sp. nov., Geothrix edaphica sp. nov., Geothrix rubra sp. nov., and Geothrix limicola sp. nov., six novel members of Acidobacteriota isolated from soils.</title>
        <authorList>
            <person name="Itoh H."/>
            <person name="Sugisawa Y."/>
            <person name="Mise K."/>
            <person name="Xu Z."/>
            <person name="Kuniyasu M."/>
            <person name="Ushijima N."/>
            <person name="Kawano K."/>
            <person name="Kobayashi E."/>
            <person name="Shiratori Y."/>
            <person name="Masuda Y."/>
            <person name="Senoo K."/>
        </authorList>
    </citation>
    <scope>NUCLEOTIDE SEQUENCE [LARGE SCALE GENOMIC DNA]</scope>
    <source>
        <strain evidence="1 2">Red804</strain>
    </source>
</reference>
<comment type="caution">
    <text evidence="1">The sequence shown here is derived from an EMBL/GenBank/DDBJ whole genome shotgun (WGS) entry which is preliminary data.</text>
</comment>
<sequence length="56" mass="5855">MQTQISAPIVVHVSNTGGATVSADNAGAASRDLVKMFEPVMNDWAVKQKRPGGMLA</sequence>
<dbReference type="Proteomes" id="UP001165069">
    <property type="component" value="Unassembled WGS sequence"/>
</dbReference>
<protein>
    <submittedName>
        <fullName evidence="1">Uncharacterized protein</fullName>
    </submittedName>
</protein>
<accession>A0ABQ5QB53</accession>
<name>A0ABQ5QB53_9BACT</name>
<dbReference type="EMBL" id="BSDE01000001">
    <property type="protein sequence ID" value="GLH72052.1"/>
    <property type="molecule type" value="Genomic_DNA"/>
</dbReference>
<keyword evidence="2" id="KW-1185">Reference proteome</keyword>
<organism evidence="1 2">
    <name type="scientific">Geothrix limicola</name>
    <dbReference type="NCBI Taxonomy" id="2927978"/>
    <lineage>
        <taxon>Bacteria</taxon>
        <taxon>Pseudomonadati</taxon>
        <taxon>Acidobacteriota</taxon>
        <taxon>Holophagae</taxon>
        <taxon>Holophagales</taxon>
        <taxon>Holophagaceae</taxon>
        <taxon>Geothrix</taxon>
    </lineage>
</organism>
<proteinExistence type="predicted"/>
<gene>
    <name evidence="1" type="ORF">GETHLI_05540</name>
</gene>
<evidence type="ECO:0000313" key="2">
    <source>
        <dbReference type="Proteomes" id="UP001165069"/>
    </source>
</evidence>